<evidence type="ECO:0000256" key="7">
    <source>
        <dbReference type="ARBA" id="ARBA00022982"/>
    </source>
</evidence>
<feature type="region of interest" description="Disordered" evidence="11">
    <location>
        <begin position="1"/>
        <end position="28"/>
    </location>
</feature>
<dbReference type="PANTHER" id="PTHR12219:SF8">
    <property type="entry name" value="NADH DEHYDROGENASE [UBIQUINONE] IRON-SULFUR PROTEIN 4, MITOCHONDRIAL"/>
    <property type="match status" value="1"/>
</dbReference>
<evidence type="ECO:0000313" key="12">
    <source>
        <dbReference type="EMBL" id="CDW56614.1"/>
    </source>
</evidence>
<sequence>MPPPNVGITETSTDAPSQISGVPDEHQKQRRVRIFMPAKVATQAGTDNTHVWKIEVDTQQRWESLLTGWCSNADPLSNIAMALNFHTAEAAAQFCERIVPAQKHELFIKSYGANFSWDKRTRVAQK</sequence>
<keyword evidence="7 10" id="KW-0249">Electron transport</keyword>
<evidence type="ECO:0000256" key="3">
    <source>
        <dbReference type="ARBA" id="ARBA00022448"/>
    </source>
</evidence>
<keyword evidence="9 10" id="KW-0472">Membrane</keyword>
<keyword evidence="13" id="KW-1185">Reference proteome</keyword>
<dbReference type="GO" id="GO:0022900">
    <property type="term" value="P:electron transport chain"/>
    <property type="evidence" value="ECO:0007669"/>
    <property type="project" value="InterPro"/>
</dbReference>
<reference evidence="12" key="2">
    <citation type="submission" date="2014-03" db="EMBL/GenBank/DDBJ databases">
        <title>The whipworm genome and dual-species transcriptomics of an intimate host-pathogen interaction.</title>
        <authorList>
            <person name="Foth B.J."/>
            <person name="Tsai I.J."/>
            <person name="Reid A.J."/>
            <person name="Bancroft A.J."/>
            <person name="Nichol S."/>
            <person name="Tracey A."/>
            <person name="Holroyd N."/>
            <person name="Cotton J.A."/>
            <person name="Stanley E.J."/>
            <person name="Zarowiecki M."/>
            <person name="Liu J.Z."/>
            <person name="Huckvale T."/>
            <person name="Cooper P.J."/>
            <person name="Grencis R.K."/>
            <person name="Berriman M."/>
        </authorList>
    </citation>
    <scope>NUCLEOTIDE SEQUENCE [LARGE SCALE GENOMIC DNA]</scope>
</reference>
<comment type="similarity">
    <text evidence="1 10">Belongs to the complex I NDUFS4 subunit family.</text>
</comment>
<evidence type="ECO:0000256" key="10">
    <source>
        <dbReference type="RuleBase" id="RU367010"/>
    </source>
</evidence>
<dbReference type="Proteomes" id="UP000030665">
    <property type="component" value="Unassembled WGS sequence"/>
</dbReference>
<dbReference type="PANTHER" id="PTHR12219">
    <property type="entry name" value="NADH-UBIQUINONE OXIDOREDUCTASE"/>
    <property type="match status" value="1"/>
</dbReference>
<evidence type="ECO:0000256" key="5">
    <source>
        <dbReference type="ARBA" id="ARBA00022792"/>
    </source>
</evidence>
<dbReference type="STRING" id="36087.A0A077ZA26"/>
<evidence type="ECO:0000256" key="8">
    <source>
        <dbReference type="ARBA" id="ARBA00023128"/>
    </source>
</evidence>
<evidence type="ECO:0000256" key="2">
    <source>
        <dbReference type="ARBA" id="ARBA00015796"/>
    </source>
</evidence>
<keyword evidence="3 10" id="KW-0813">Transport</keyword>
<evidence type="ECO:0000256" key="9">
    <source>
        <dbReference type="ARBA" id="ARBA00023136"/>
    </source>
</evidence>
<accession>A0A077ZA26</accession>
<comment type="subcellular location">
    <subcellularLocation>
        <location evidence="10">Mitochondrion inner membrane</location>
        <topology evidence="10">Peripheral membrane protein</topology>
        <orientation evidence="10">Matrix side</orientation>
    </subcellularLocation>
</comment>
<gene>
    <name evidence="12" type="ORF">TTRE_0000489401</name>
</gene>
<protein>
    <recommendedName>
        <fullName evidence="2 10">NADH dehydrogenase [ubiquinone] iron-sulfur protein 4, mitochondrial</fullName>
    </recommendedName>
</protein>
<dbReference type="OrthoDB" id="3089at2759"/>
<dbReference type="GO" id="GO:0005743">
    <property type="term" value="C:mitochondrial inner membrane"/>
    <property type="evidence" value="ECO:0007669"/>
    <property type="project" value="UniProtKB-SubCell"/>
</dbReference>
<keyword evidence="6 10" id="KW-0809">Transit peptide</keyword>
<reference evidence="12" key="1">
    <citation type="submission" date="2014-01" db="EMBL/GenBank/DDBJ databases">
        <authorList>
            <person name="Aslett M."/>
        </authorList>
    </citation>
    <scope>NUCLEOTIDE SEQUENCE</scope>
</reference>
<name>A0A077ZA26_TRITR</name>
<feature type="compositionally biased region" description="Polar residues" evidence="11">
    <location>
        <begin position="8"/>
        <end position="20"/>
    </location>
</feature>
<dbReference type="AlphaFoldDB" id="A0A077ZA26"/>
<keyword evidence="4 10" id="KW-0679">Respiratory chain</keyword>
<dbReference type="InterPro" id="IPR038532">
    <property type="entry name" value="NDUFS4-like_sf"/>
</dbReference>
<evidence type="ECO:0000256" key="6">
    <source>
        <dbReference type="ARBA" id="ARBA00022946"/>
    </source>
</evidence>
<keyword evidence="8 10" id="KW-0496">Mitochondrion</keyword>
<proteinExistence type="inferred from homology"/>
<dbReference type="Gene3D" id="3.30.160.190">
    <property type="entry name" value="atu1810 like domain"/>
    <property type="match status" value="1"/>
</dbReference>
<dbReference type="EMBL" id="HG806060">
    <property type="protein sequence ID" value="CDW56614.1"/>
    <property type="molecule type" value="Genomic_DNA"/>
</dbReference>
<comment type="function">
    <text evidence="10">Accessory subunit of the mitochondrial membrane respiratory chain NADH dehydrogenase (Complex I), that is believed not to be involved in catalysis. Complex I functions in the transfer of electrons from NADH to the respiratory chain. The immediate electron acceptor for the enzyme is believed to be ubiquinone.</text>
</comment>
<organism evidence="12 13">
    <name type="scientific">Trichuris trichiura</name>
    <name type="common">Whipworm</name>
    <name type="synonym">Trichocephalus trichiurus</name>
    <dbReference type="NCBI Taxonomy" id="36087"/>
    <lineage>
        <taxon>Eukaryota</taxon>
        <taxon>Metazoa</taxon>
        <taxon>Ecdysozoa</taxon>
        <taxon>Nematoda</taxon>
        <taxon>Enoplea</taxon>
        <taxon>Dorylaimia</taxon>
        <taxon>Trichinellida</taxon>
        <taxon>Trichuridae</taxon>
        <taxon>Trichuris</taxon>
    </lineage>
</organism>
<evidence type="ECO:0000256" key="11">
    <source>
        <dbReference type="SAM" id="MobiDB-lite"/>
    </source>
</evidence>
<evidence type="ECO:0000313" key="13">
    <source>
        <dbReference type="Proteomes" id="UP000030665"/>
    </source>
</evidence>
<dbReference type="InterPro" id="IPR006885">
    <property type="entry name" value="NADH_UbQ_FeS_4_mit-like"/>
</dbReference>
<dbReference type="Pfam" id="PF04800">
    <property type="entry name" value="NDUS4"/>
    <property type="match status" value="1"/>
</dbReference>
<evidence type="ECO:0000256" key="1">
    <source>
        <dbReference type="ARBA" id="ARBA00005882"/>
    </source>
</evidence>
<keyword evidence="5 10" id="KW-0999">Mitochondrion inner membrane</keyword>
<evidence type="ECO:0000256" key="4">
    <source>
        <dbReference type="ARBA" id="ARBA00022660"/>
    </source>
</evidence>